<feature type="transmembrane region" description="Helical" evidence="2">
    <location>
        <begin position="89"/>
        <end position="111"/>
    </location>
</feature>
<feature type="compositionally biased region" description="Polar residues" evidence="1">
    <location>
        <begin position="137"/>
        <end position="146"/>
    </location>
</feature>
<evidence type="ECO:0000256" key="1">
    <source>
        <dbReference type="SAM" id="MobiDB-lite"/>
    </source>
</evidence>
<accession>A0A4P7NGR5</accession>
<name>A0A4P7NGR5_PYROR</name>
<dbReference type="Gene3D" id="2.120.10.70">
    <property type="entry name" value="Fucose-specific lectin"/>
    <property type="match status" value="1"/>
</dbReference>
<dbReference type="Proteomes" id="UP000294847">
    <property type="component" value="Chromosome 4"/>
</dbReference>
<feature type="region of interest" description="Disordered" evidence="1">
    <location>
        <begin position="122"/>
        <end position="150"/>
    </location>
</feature>
<keyword evidence="2" id="KW-1133">Transmembrane helix</keyword>
<proteinExistence type="predicted"/>
<dbReference type="SUPFAM" id="SSF89372">
    <property type="entry name" value="Fucose-specific lectin"/>
    <property type="match status" value="1"/>
</dbReference>
<evidence type="ECO:0000256" key="2">
    <source>
        <dbReference type="SAM" id="Phobius"/>
    </source>
</evidence>
<evidence type="ECO:0000313" key="3">
    <source>
        <dbReference type="EMBL" id="QBZ61149.1"/>
    </source>
</evidence>
<keyword evidence="2" id="KW-0812">Transmembrane</keyword>
<protein>
    <recommendedName>
        <fullName evidence="5">Fucose-specific lectin</fullName>
    </recommendedName>
</protein>
<dbReference type="EMBL" id="CP034207">
    <property type="protein sequence ID" value="QBZ61149.1"/>
    <property type="molecule type" value="Genomic_DNA"/>
</dbReference>
<evidence type="ECO:0000313" key="4">
    <source>
        <dbReference type="Proteomes" id="UP000294847"/>
    </source>
</evidence>
<dbReference type="AlphaFoldDB" id="A0A4P7NGR5"/>
<keyword evidence="2" id="KW-0472">Membrane</keyword>
<sequence length="502" mass="54032">MSYSFRELGGTNYDNSGLEVAAPKSQNLEVISQDNGPIPCHYDQDYYQGYRSSIPSTNATTPSPLEKKALVASALGPEWGARRARRSKILFIAGAVLVALIAGTIGGIVGWQVTEAKFKGTTEELQSPQPDTPQCAPRQNDTSGARNSIRRGSALAATGLRLHRDTGYELRVFYQGAGGGDLRYSQYDHAYGVWSAPIVVGQSSNHPAPAPDTPIAASVSLTAKDTHSMGYPAFQIFYASRDGHIAHHNWRHGFPLEGTNAKTFTGQRRSMPGGGERIACLWPQVIYETDGPGGAGVTNTVWQGAEDNKTGSWELSSWEDVELIAAGGMSRGSPLLALPMTVNFKPPELRTVYRSADGLLAVLDRDSNNKTTRATLSEARIPDRAPMAGFASAKVGGEGLVSKILWRSDNGRIYIMSQDGSKGDGSDTADWSGPTTDAVFDGADHDTQLACVTAGVADWAGIKFPLRKNNNMNSCFFQRDGALKHVLFDGSRWVDKGFVPMP</sequence>
<organism evidence="3 4">
    <name type="scientific">Pyricularia oryzae</name>
    <name type="common">Rice blast fungus</name>
    <name type="synonym">Magnaporthe oryzae</name>
    <dbReference type="NCBI Taxonomy" id="318829"/>
    <lineage>
        <taxon>Eukaryota</taxon>
        <taxon>Fungi</taxon>
        <taxon>Dikarya</taxon>
        <taxon>Ascomycota</taxon>
        <taxon>Pezizomycotina</taxon>
        <taxon>Sordariomycetes</taxon>
        <taxon>Sordariomycetidae</taxon>
        <taxon>Magnaporthales</taxon>
        <taxon>Pyriculariaceae</taxon>
        <taxon>Pyricularia</taxon>
    </lineage>
</organism>
<reference evidence="3 4" key="1">
    <citation type="journal article" date="2019" name="Mol. Biol. Evol.">
        <title>Blast fungal genomes show frequent chromosomal changes, gene gains and losses, and effector gene turnover.</title>
        <authorList>
            <person name="Gomez Luciano L.B."/>
            <person name="Jason Tsai I."/>
            <person name="Chuma I."/>
            <person name="Tosa Y."/>
            <person name="Chen Y.H."/>
            <person name="Li J.Y."/>
            <person name="Li M.Y."/>
            <person name="Jade Lu M.Y."/>
            <person name="Nakayashiki H."/>
            <person name="Li W.H."/>
        </authorList>
    </citation>
    <scope>NUCLEOTIDE SEQUENCE [LARGE SCALE GENOMIC DNA]</scope>
    <source>
        <strain evidence="3">MZ5-1-6</strain>
    </source>
</reference>
<gene>
    <name evidence="3" type="ORF">PoMZ_08095</name>
</gene>
<evidence type="ECO:0008006" key="5">
    <source>
        <dbReference type="Google" id="ProtNLM"/>
    </source>
</evidence>